<name>A0A2H1VH01_SPOFR</name>
<gene>
    <name evidence="2" type="ORF">SFRICE_031576</name>
</gene>
<organism evidence="2">
    <name type="scientific">Spodoptera frugiperda</name>
    <name type="common">Fall armyworm</name>
    <dbReference type="NCBI Taxonomy" id="7108"/>
    <lineage>
        <taxon>Eukaryota</taxon>
        <taxon>Metazoa</taxon>
        <taxon>Ecdysozoa</taxon>
        <taxon>Arthropoda</taxon>
        <taxon>Hexapoda</taxon>
        <taxon>Insecta</taxon>
        <taxon>Pterygota</taxon>
        <taxon>Neoptera</taxon>
        <taxon>Endopterygota</taxon>
        <taxon>Lepidoptera</taxon>
        <taxon>Glossata</taxon>
        <taxon>Ditrysia</taxon>
        <taxon>Noctuoidea</taxon>
        <taxon>Noctuidae</taxon>
        <taxon>Amphipyrinae</taxon>
        <taxon>Spodoptera</taxon>
    </lineage>
</organism>
<feature type="region of interest" description="Disordered" evidence="1">
    <location>
        <begin position="220"/>
        <end position="240"/>
    </location>
</feature>
<feature type="compositionally biased region" description="Basic residues" evidence="1">
    <location>
        <begin position="117"/>
        <end position="136"/>
    </location>
</feature>
<sequence length="264" mass="30425">MENTMTQDESEAWSSFIEVIDDLLGNIKSSNYKEIVAKMLQNYKKLGCNMSVKLHFLDSHVDYFPENLGIVSEEQGERFHQDIKEMERRYQGSWDIRMMADYCWALNRDWVTKIHKKKTTKRSFQGKRERFPKKKPTSVLHGSPDGKQSLPPMDTRNTRDVTSTLPRHFWDSHNTSPAFKWPLLTKGLISHGEGLSINHHACSMLVSDYRLIIRRYKPPGKRVEGSADGKQSPPLMNTRNTRGVTSALSTFWGLIFKGCWGIGD</sequence>
<evidence type="ECO:0000313" key="2">
    <source>
        <dbReference type="EMBL" id="SOQ40031.1"/>
    </source>
</evidence>
<reference evidence="2" key="1">
    <citation type="submission" date="2016-07" db="EMBL/GenBank/DDBJ databases">
        <authorList>
            <person name="Bretaudeau A."/>
        </authorList>
    </citation>
    <scope>NUCLEOTIDE SEQUENCE</scope>
    <source>
        <strain evidence="2">Rice</strain>
        <tissue evidence="2">Whole body</tissue>
    </source>
</reference>
<dbReference type="PANTHER" id="PTHR46114:SF1">
    <property type="entry name" value="ZAD DOMAIN-CONTAINING PROTEIN"/>
    <property type="match status" value="1"/>
</dbReference>
<evidence type="ECO:0000256" key="1">
    <source>
        <dbReference type="SAM" id="MobiDB-lite"/>
    </source>
</evidence>
<dbReference type="EMBL" id="ODYU01002487">
    <property type="protein sequence ID" value="SOQ40031.1"/>
    <property type="molecule type" value="Genomic_DNA"/>
</dbReference>
<protein>
    <submittedName>
        <fullName evidence="2">SFRICE_031576</fullName>
    </submittedName>
</protein>
<proteinExistence type="predicted"/>
<accession>A0A2H1VH01</accession>
<dbReference type="PANTHER" id="PTHR46114">
    <property type="entry name" value="APPLE DOMAIN-CONTAINING PROTEIN"/>
    <property type="match status" value="1"/>
</dbReference>
<feature type="region of interest" description="Disordered" evidence="1">
    <location>
        <begin position="117"/>
        <end position="158"/>
    </location>
</feature>
<dbReference type="AlphaFoldDB" id="A0A2H1VH01"/>